<evidence type="ECO:0000313" key="8">
    <source>
        <dbReference type="Proteomes" id="UP000824250"/>
    </source>
</evidence>
<protein>
    <submittedName>
        <fullName evidence="7">Aminopeptidase P family protein</fullName>
    </submittedName>
</protein>
<reference evidence="7" key="1">
    <citation type="submission" date="2020-10" db="EMBL/GenBank/DDBJ databases">
        <authorList>
            <person name="Gilroy R."/>
        </authorList>
    </citation>
    <scope>NUCLEOTIDE SEQUENCE</scope>
    <source>
        <strain evidence="7">CHK180-2868</strain>
    </source>
</reference>
<dbReference type="Gene3D" id="3.40.350.10">
    <property type="entry name" value="Creatinase/prolidase N-terminal domain"/>
    <property type="match status" value="2"/>
</dbReference>
<dbReference type="Pfam" id="PF01321">
    <property type="entry name" value="Creatinase_N"/>
    <property type="match status" value="1"/>
</dbReference>
<keyword evidence="3" id="KW-0378">Hydrolase</keyword>
<organism evidence="7 8">
    <name type="scientific">Candidatus Copromonas faecavium</name>
    <name type="common">nom. illeg.</name>
    <dbReference type="NCBI Taxonomy" id="2840740"/>
    <lineage>
        <taxon>Bacteria</taxon>
        <taxon>Bacillati</taxon>
        <taxon>Bacillota</taxon>
        <taxon>Clostridia</taxon>
        <taxon>Lachnospirales</taxon>
        <taxon>Lachnospiraceae</taxon>
        <taxon>Candidatus Copromonas (nom. illeg.)</taxon>
    </lineage>
</organism>
<name>A0A9D1A3K0_9FIRM</name>
<feature type="domain" description="Peptidase M24 C-terminal" evidence="6">
    <location>
        <begin position="535"/>
        <end position="595"/>
    </location>
</feature>
<evidence type="ECO:0000256" key="3">
    <source>
        <dbReference type="ARBA" id="ARBA00022801"/>
    </source>
</evidence>
<dbReference type="Gene3D" id="3.90.230.10">
    <property type="entry name" value="Creatinase/methionine aminopeptidase superfamily"/>
    <property type="match status" value="1"/>
</dbReference>
<keyword evidence="2" id="KW-0479">Metal-binding</keyword>
<evidence type="ECO:0000256" key="2">
    <source>
        <dbReference type="ARBA" id="ARBA00022723"/>
    </source>
</evidence>
<dbReference type="SUPFAM" id="SSF55920">
    <property type="entry name" value="Creatinase/aminopeptidase"/>
    <property type="match status" value="1"/>
</dbReference>
<feature type="domain" description="Peptidase M24" evidence="4">
    <location>
        <begin position="307"/>
        <end position="526"/>
    </location>
</feature>
<evidence type="ECO:0000313" key="7">
    <source>
        <dbReference type="EMBL" id="HIR05047.1"/>
    </source>
</evidence>
<dbReference type="PANTHER" id="PTHR43763">
    <property type="entry name" value="XAA-PRO AMINOPEPTIDASE 1"/>
    <property type="match status" value="1"/>
</dbReference>
<sequence length="603" mass="68202">MANERLARLRKLMEEEGIDAYYVPSSDFHDSEYVEPYFGCRQFLSGFTGSAGTMVVTKDFSGLWTDGRYFVQAKKQLQGQDTKLMEMGSEGVPTIYEFLKEHLPEGGTLGFDGRVVNTADGRKFRKLAEEKHGTLFVSRDLAGEIWEDRPELLPPRVWVLEERYSGETAGSKLKRLREAMKEKGASVHLLSSLDDIAWLFNIRKQSEDGNLLPLAHAVITENSTRLFLDSSGFSEDLKAYFAGWEVSLEPYGDVYRAVSELRDETILLEPEKINFALYGSVDSSNRILETMNPTSLMKAVKNPVEMENMRRAHLKDGVALTRFIRWMKTEGKTAEFTETQAAERLENLRKEQEGYLGPSFATISAYGPNAAMCHYHATKEEESSVGKSGFYLVDSGGQYYEGTTDVTRTIVMGPLTEEEKLHYTLVLMGTLRLADAKFLYGCRGINLDYLARGPLWKRGLDFNHGTGHGVGFLSTVHERPNGIRWRIVPERQDSCILEEGMVTSDEPGLYIEGSHGIRTENLLLCRKAEKTAYGQFMEFETLTWAPIDTEAIDVSVMEPSDVALLNEYHRQVYEHLSPYLNEEENQWLKEATKAIGGDCTWKA</sequence>
<gene>
    <name evidence="7" type="ORF">IAB28_03650</name>
</gene>
<dbReference type="FunFam" id="3.90.230.10:FF:000009">
    <property type="entry name" value="xaa-Pro aminopeptidase 2"/>
    <property type="match status" value="1"/>
</dbReference>
<dbReference type="CDD" id="cd01085">
    <property type="entry name" value="APP"/>
    <property type="match status" value="1"/>
</dbReference>
<dbReference type="GO" id="GO:0005737">
    <property type="term" value="C:cytoplasm"/>
    <property type="evidence" value="ECO:0007669"/>
    <property type="project" value="UniProtKB-ARBA"/>
</dbReference>
<dbReference type="PANTHER" id="PTHR43763:SF6">
    <property type="entry name" value="XAA-PRO AMINOPEPTIDASE 1"/>
    <property type="match status" value="1"/>
</dbReference>
<dbReference type="EMBL" id="DVGC01000021">
    <property type="protein sequence ID" value="HIR05047.1"/>
    <property type="molecule type" value="Genomic_DNA"/>
</dbReference>
<dbReference type="InterPro" id="IPR029149">
    <property type="entry name" value="Creatin/AminoP/Spt16_N"/>
</dbReference>
<evidence type="ECO:0000259" key="6">
    <source>
        <dbReference type="Pfam" id="PF16188"/>
    </source>
</evidence>
<dbReference type="InterPro" id="IPR033740">
    <property type="entry name" value="Pept_M24B"/>
</dbReference>
<dbReference type="GO" id="GO:0046872">
    <property type="term" value="F:metal ion binding"/>
    <property type="evidence" value="ECO:0007669"/>
    <property type="project" value="UniProtKB-KW"/>
</dbReference>
<dbReference type="InterPro" id="IPR000994">
    <property type="entry name" value="Pept_M24"/>
</dbReference>
<dbReference type="InterPro" id="IPR036005">
    <property type="entry name" value="Creatinase/aminopeptidase-like"/>
</dbReference>
<dbReference type="GO" id="GO:0070006">
    <property type="term" value="F:metalloaminopeptidase activity"/>
    <property type="evidence" value="ECO:0007669"/>
    <property type="project" value="InterPro"/>
</dbReference>
<feature type="domain" description="Creatinase N-terminal" evidence="5">
    <location>
        <begin position="5"/>
        <end position="128"/>
    </location>
</feature>
<dbReference type="Pfam" id="PF16188">
    <property type="entry name" value="Peptidase_M24_C"/>
    <property type="match status" value="1"/>
</dbReference>
<evidence type="ECO:0000256" key="1">
    <source>
        <dbReference type="ARBA" id="ARBA00008766"/>
    </source>
</evidence>
<keyword evidence="7" id="KW-0031">Aminopeptidase</keyword>
<dbReference type="AlphaFoldDB" id="A0A9D1A3K0"/>
<dbReference type="InterPro" id="IPR050422">
    <property type="entry name" value="X-Pro_aminopeptidase_P"/>
</dbReference>
<reference evidence="7" key="2">
    <citation type="journal article" date="2021" name="PeerJ">
        <title>Extensive microbial diversity within the chicken gut microbiome revealed by metagenomics and culture.</title>
        <authorList>
            <person name="Gilroy R."/>
            <person name="Ravi A."/>
            <person name="Getino M."/>
            <person name="Pursley I."/>
            <person name="Horton D.L."/>
            <person name="Alikhan N.F."/>
            <person name="Baker D."/>
            <person name="Gharbi K."/>
            <person name="Hall N."/>
            <person name="Watson M."/>
            <person name="Adriaenssens E.M."/>
            <person name="Foster-Nyarko E."/>
            <person name="Jarju S."/>
            <person name="Secka A."/>
            <person name="Antonio M."/>
            <person name="Oren A."/>
            <person name="Chaudhuri R.R."/>
            <person name="La Ragione R."/>
            <person name="Hildebrand F."/>
            <person name="Pallen M.J."/>
        </authorList>
    </citation>
    <scope>NUCLEOTIDE SEQUENCE</scope>
    <source>
        <strain evidence="7">CHK180-2868</strain>
    </source>
</reference>
<dbReference type="InterPro" id="IPR032416">
    <property type="entry name" value="Peptidase_M24_C"/>
</dbReference>
<proteinExistence type="inferred from homology"/>
<comment type="caution">
    <text evidence="7">The sequence shown here is derived from an EMBL/GenBank/DDBJ whole genome shotgun (WGS) entry which is preliminary data.</text>
</comment>
<accession>A0A9D1A3K0</accession>
<keyword evidence="7" id="KW-0645">Protease</keyword>
<dbReference type="SUPFAM" id="SSF53092">
    <property type="entry name" value="Creatinase/prolidase N-terminal domain"/>
    <property type="match status" value="1"/>
</dbReference>
<evidence type="ECO:0000259" key="4">
    <source>
        <dbReference type="Pfam" id="PF00557"/>
    </source>
</evidence>
<comment type="similarity">
    <text evidence="1">Belongs to the peptidase M24B family.</text>
</comment>
<dbReference type="Proteomes" id="UP000824250">
    <property type="component" value="Unassembled WGS sequence"/>
</dbReference>
<dbReference type="Pfam" id="PF00557">
    <property type="entry name" value="Peptidase_M24"/>
    <property type="match status" value="1"/>
</dbReference>
<dbReference type="InterPro" id="IPR000587">
    <property type="entry name" value="Creatinase_N"/>
</dbReference>
<dbReference type="Pfam" id="PF16189">
    <property type="entry name" value="Creatinase_N_2"/>
    <property type="match status" value="1"/>
</dbReference>
<evidence type="ECO:0000259" key="5">
    <source>
        <dbReference type="Pfam" id="PF01321"/>
    </source>
</evidence>